<proteinExistence type="inferred from homology"/>
<protein>
    <recommendedName>
        <fullName evidence="6">GDT1 family protein</fullName>
    </recommendedName>
</protein>
<dbReference type="GO" id="GO:0032468">
    <property type="term" value="P:Golgi calcium ion homeostasis"/>
    <property type="evidence" value="ECO:0007669"/>
    <property type="project" value="TreeGrafter"/>
</dbReference>
<feature type="transmembrane region" description="Helical" evidence="6">
    <location>
        <begin position="136"/>
        <end position="160"/>
    </location>
</feature>
<dbReference type="GO" id="GO:0015085">
    <property type="term" value="F:calcium ion transmembrane transporter activity"/>
    <property type="evidence" value="ECO:0007669"/>
    <property type="project" value="TreeGrafter"/>
</dbReference>
<dbReference type="GO" id="GO:0005384">
    <property type="term" value="F:manganese ion transmembrane transporter activity"/>
    <property type="evidence" value="ECO:0007669"/>
    <property type="project" value="TreeGrafter"/>
</dbReference>
<gene>
    <name evidence="7" type="ORF">Vretifemale_12030</name>
    <name evidence="8" type="ORF">Vretimale_11183</name>
</gene>
<dbReference type="InterPro" id="IPR049555">
    <property type="entry name" value="GDT1-like_CS"/>
</dbReference>
<feature type="transmembrane region" description="Helical" evidence="6">
    <location>
        <begin position="86"/>
        <end position="107"/>
    </location>
</feature>
<evidence type="ECO:0000256" key="2">
    <source>
        <dbReference type="ARBA" id="ARBA00009190"/>
    </source>
</evidence>
<dbReference type="InterPro" id="IPR001727">
    <property type="entry name" value="GDT1-like"/>
</dbReference>
<evidence type="ECO:0000256" key="5">
    <source>
        <dbReference type="ARBA" id="ARBA00023136"/>
    </source>
</evidence>
<feature type="transmembrane region" description="Helical" evidence="6">
    <location>
        <begin position="319"/>
        <end position="340"/>
    </location>
</feature>
<dbReference type="Proteomes" id="UP000722791">
    <property type="component" value="Unassembled WGS sequence"/>
</dbReference>
<dbReference type="PANTHER" id="PTHR12608:SF6">
    <property type="entry name" value="PROTEIN PAM71, CHLOROPLASTIC"/>
    <property type="match status" value="1"/>
</dbReference>
<dbReference type="GO" id="GO:0009535">
    <property type="term" value="C:chloroplast thylakoid membrane"/>
    <property type="evidence" value="ECO:0007669"/>
    <property type="project" value="TreeGrafter"/>
</dbReference>
<dbReference type="Proteomes" id="UP000747110">
    <property type="component" value="Unassembled WGS sequence"/>
</dbReference>
<reference evidence="7" key="1">
    <citation type="journal article" date="2021" name="Proc. Natl. Acad. Sci. U.S.A.">
        <title>Three genomes in the algal genus Volvox reveal the fate of a haploid sex-determining region after a transition to homothallism.</title>
        <authorList>
            <person name="Yamamoto K."/>
            <person name="Hamaji T."/>
            <person name="Kawai-Toyooka H."/>
            <person name="Matsuzaki R."/>
            <person name="Takahashi F."/>
            <person name="Nishimura Y."/>
            <person name="Kawachi M."/>
            <person name="Noguchi H."/>
            <person name="Minakuchi Y."/>
            <person name="Umen J.G."/>
            <person name="Toyoda A."/>
            <person name="Nozaki H."/>
        </authorList>
    </citation>
    <scope>NUCLEOTIDE SEQUENCE</scope>
    <source>
        <strain evidence="8">NIES-3785</strain>
        <strain evidence="7">NIES-3786</strain>
    </source>
</reference>
<evidence type="ECO:0000256" key="6">
    <source>
        <dbReference type="RuleBase" id="RU365102"/>
    </source>
</evidence>
<evidence type="ECO:0000313" key="7">
    <source>
        <dbReference type="EMBL" id="GIL83455.1"/>
    </source>
</evidence>
<comment type="subcellular location">
    <subcellularLocation>
        <location evidence="1 6">Membrane</location>
        <topology evidence="1 6">Multi-pass membrane protein</topology>
    </subcellularLocation>
</comment>
<name>A0A8J4CKG6_9CHLO</name>
<evidence type="ECO:0000256" key="4">
    <source>
        <dbReference type="ARBA" id="ARBA00022989"/>
    </source>
</evidence>
<comment type="caution">
    <text evidence="7">The sequence shown here is derived from an EMBL/GenBank/DDBJ whole genome shotgun (WGS) entry which is preliminary data.</text>
</comment>
<dbReference type="GO" id="GO:0032472">
    <property type="term" value="P:Golgi calcium ion transport"/>
    <property type="evidence" value="ECO:0007669"/>
    <property type="project" value="TreeGrafter"/>
</dbReference>
<keyword evidence="9" id="KW-1185">Reference proteome</keyword>
<dbReference type="PANTHER" id="PTHR12608">
    <property type="entry name" value="TRANSMEMBRANE PROTEIN HTP-1 RELATED"/>
    <property type="match status" value="1"/>
</dbReference>
<sequence length="341" mass="35802">MNYANVHSSTSIQIIGRLRPLAVYARRNDVYRVNHQHGSHAPCALTNEVLRQTSKRCTSNRFRGCNPAQLVPPIQQQPPLASLDEFLPGGAMAAFALAMAASLAIGLPAEAATPAADTAALSIPGIVGDSPLREGFVSGFLLIFFSEIGDKTFFIALLLALKQPKSLVFTGTFGALAIMTVISVLLGQVLHQVDELVPGDANIPYDDLLAVALLLYFGIKTLRDAKDADESAAEEKEEAKEVVEGLKTGSEDALRLVLSTFTLVFAAEWGDKSFLATIALAAASSPLGVTAGAVAGHGVATGLAVAGGGLLSQYFSERVLQYVGGSLFLIFAAATVVDLFV</sequence>
<dbReference type="OrthoDB" id="442680at2759"/>
<dbReference type="Pfam" id="PF01169">
    <property type="entry name" value="GDT1"/>
    <property type="match status" value="2"/>
</dbReference>
<dbReference type="PROSITE" id="PS01214">
    <property type="entry name" value="UPF0016"/>
    <property type="match status" value="1"/>
</dbReference>
<organism evidence="7 9">
    <name type="scientific">Volvox reticuliferus</name>
    <dbReference type="NCBI Taxonomy" id="1737510"/>
    <lineage>
        <taxon>Eukaryota</taxon>
        <taxon>Viridiplantae</taxon>
        <taxon>Chlorophyta</taxon>
        <taxon>core chlorophytes</taxon>
        <taxon>Chlorophyceae</taxon>
        <taxon>CS clade</taxon>
        <taxon>Chlamydomonadales</taxon>
        <taxon>Volvocaceae</taxon>
        <taxon>Volvox</taxon>
    </lineage>
</organism>
<keyword evidence="3 6" id="KW-0812">Transmembrane</keyword>
<evidence type="ECO:0000256" key="1">
    <source>
        <dbReference type="ARBA" id="ARBA00004141"/>
    </source>
</evidence>
<keyword evidence="5 6" id="KW-0472">Membrane</keyword>
<comment type="caution">
    <text evidence="6">Lacks conserved residue(s) required for the propagation of feature annotation.</text>
</comment>
<dbReference type="EMBL" id="BNCP01000026">
    <property type="protein sequence ID" value="GIL83455.1"/>
    <property type="molecule type" value="Genomic_DNA"/>
</dbReference>
<dbReference type="AlphaFoldDB" id="A0A8J4CKG6"/>
<evidence type="ECO:0000313" key="8">
    <source>
        <dbReference type="EMBL" id="GIM06958.1"/>
    </source>
</evidence>
<dbReference type="GO" id="GO:0005794">
    <property type="term" value="C:Golgi apparatus"/>
    <property type="evidence" value="ECO:0007669"/>
    <property type="project" value="TreeGrafter"/>
</dbReference>
<dbReference type="EMBL" id="BNCQ01000023">
    <property type="protein sequence ID" value="GIM06958.1"/>
    <property type="molecule type" value="Genomic_DNA"/>
</dbReference>
<evidence type="ECO:0000256" key="3">
    <source>
        <dbReference type="ARBA" id="ARBA00022692"/>
    </source>
</evidence>
<evidence type="ECO:0000313" key="9">
    <source>
        <dbReference type="Proteomes" id="UP000747110"/>
    </source>
</evidence>
<accession>A0A8J4CKG6</accession>
<comment type="similarity">
    <text evidence="2 6">Belongs to the GDT1 family.</text>
</comment>
<feature type="transmembrane region" description="Helical" evidence="6">
    <location>
        <begin position="167"/>
        <end position="190"/>
    </location>
</feature>
<keyword evidence="4 6" id="KW-1133">Transmembrane helix</keyword>